<feature type="domain" description="Serine-threonine/tyrosine-protein kinase catalytic" evidence="2">
    <location>
        <begin position="1"/>
        <end position="64"/>
    </location>
</feature>
<evidence type="ECO:0000259" key="2">
    <source>
        <dbReference type="Pfam" id="PF07714"/>
    </source>
</evidence>
<dbReference type="Pfam" id="PF07714">
    <property type="entry name" value="PK_Tyr_Ser-Thr"/>
    <property type="match status" value="1"/>
</dbReference>
<dbReference type="InterPro" id="IPR011009">
    <property type="entry name" value="Kinase-like_dom_sf"/>
</dbReference>
<dbReference type="InterPro" id="IPR001245">
    <property type="entry name" value="Ser-Thr/Tyr_kinase_cat_dom"/>
</dbReference>
<dbReference type="SUPFAM" id="SSF56112">
    <property type="entry name" value="Protein kinase-like (PK-like)"/>
    <property type="match status" value="1"/>
</dbReference>
<accession>A0A6B2L0Q0</accession>
<organism evidence="3">
    <name type="scientific">Arcella intermedia</name>
    <dbReference type="NCBI Taxonomy" id="1963864"/>
    <lineage>
        <taxon>Eukaryota</taxon>
        <taxon>Amoebozoa</taxon>
        <taxon>Tubulinea</taxon>
        <taxon>Elardia</taxon>
        <taxon>Arcellinida</taxon>
        <taxon>Sphaerothecina</taxon>
        <taxon>Arcellidae</taxon>
        <taxon>Arcella</taxon>
    </lineage>
</organism>
<protein>
    <recommendedName>
        <fullName evidence="2">Serine-threonine/tyrosine-protein kinase catalytic domain-containing protein</fullName>
    </recommendedName>
</protein>
<dbReference type="Gene3D" id="1.10.510.10">
    <property type="entry name" value="Transferase(Phosphotransferase) domain 1"/>
    <property type="match status" value="1"/>
</dbReference>
<dbReference type="PANTHER" id="PTHR45756">
    <property type="entry name" value="PALMITOYLTRANSFERASE"/>
    <property type="match status" value="1"/>
</dbReference>
<evidence type="ECO:0000313" key="3">
    <source>
        <dbReference type="EMBL" id="NDV30481.1"/>
    </source>
</evidence>
<proteinExistence type="predicted"/>
<evidence type="ECO:0000256" key="1">
    <source>
        <dbReference type="SAM" id="MobiDB-lite"/>
    </source>
</evidence>
<dbReference type="InterPro" id="IPR053215">
    <property type="entry name" value="TKL_Ser/Thr_kinase"/>
</dbReference>
<reference evidence="3" key="1">
    <citation type="journal article" date="2020" name="J. Eukaryot. Microbiol.">
        <title>De novo Sequencing, Assembly and Annotation of the Transcriptome for the Free-Living Testate Amoeba Arcella intermedia.</title>
        <authorList>
            <person name="Ribeiro G.M."/>
            <person name="Porfirio-Sousa A.L."/>
            <person name="Maurer-Alcala X.X."/>
            <person name="Katz L.A."/>
            <person name="Lahr D.J.G."/>
        </authorList>
    </citation>
    <scope>NUCLEOTIDE SEQUENCE</scope>
</reference>
<feature type="compositionally biased region" description="Polar residues" evidence="1">
    <location>
        <begin position="188"/>
        <end position="200"/>
    </location>
</feature>
<dbReference type="EMBL" id="GIBP01001512">
    <property type="protein sequence ID" value="NDV30481.1"/>
    <property type="molecule type" value="Transcribed_RNA"/>
</dbReference>
<dbReference type="AlphaFoldDB" id="A0A6B2L0Q0"/>
<name>A0A6B2L0Q0_9EUKA</name>
<feature type="region of interest" description="Disordered" evidence="1">
    <location>
        <begin position="188"/>
        <end position="243"/>
    </location>
</feature>
<dbReference type="GO" id="GO:0004672">
    <property type="term" value="F:protein kinase activity"/>
    <property type="evidence" value="ECO:0007669"/>
    <property type="project" value="InterPro"/>
</dbReference>
<feature type="region of interest" description="Disordered" evidence="1">
    <location>
        <begin position="316"/>
        <end position="426"/>
    </location>
</feature>
<sequence>MYEILTREFYFKEFSFSSDISEAVTKGKRPVIPAKCIPKYKELIESCWQQSANKRPKFGVLLEQFEALSQEVDIYKVIAKLCLYLAGLMKTSSTNALSKPLVRDAQKKYEEFENEVSLSASDFYSPAEIEQFPPVESLYRNSDLNHQLNLDPSFIKSLSPRNSAYLDAILTGIKELTVQYTTAIEGTSLRPPTTSISQLFNDKPRPPPRNLSEFRKENVRKAASKAGFDGQSRAYRNSQHPAAYTIEEVQYDPVRDTQGEASVSVPTPEATPSPPETPVDRASKRVSAGVLASYDSETRPLPPLLGTVKFTRTTTSSAFKTSIRPSPGSPQRPSGKSPHARTMPSIEQVPITISASRESRNRTPAAVEPRPSGSKNKTPDAVDSSPESKNITPDPVEPRASRPPNRPLPARPSNLAASQPAIPKLPKEDAITDEEIFIRNSTKLKFFTKVDCISLMDNIKSLLKQFITKLSNINSAPKNINSVVSTSRVLTMAGNCLSSIKYPEGCKMESTLLSISKDLLDIQQKVDLYVGNPNDVEANSSLSKFSNSLLSQISSLDWTTFPHGTFKRQ</sequence>
<feature type="region of interest" description="Disordered" evidence="1">
    <location>
        <begin position="257"/>
        <end position="286"/>
    </location>
</feature>
<feature type="compositionally biased region" description="Low complexity" evidence="1">
    <location>
        <begin position="322"/>
        <end position="337"/>
    </location>
</feature>
<dbReference type="PANTHER" id="PTHR45756:SF1">
    <property type="entry name" value="PROTEIN KINASE DOMAIN CONTAINING PROTEIN"/>
    <property type="match status" value="1"/>
</dbReference>